<keyword evidence="2" id="KW-0479">Metal-binding</keyword>
<dbReference type="PANTHER" id="PTHR46233">
    <property type="entry name" value="HYDROXYACYLGLUTATHIONE HYDROLASE GLOC"/>
    <property type="match status" value="1"/>
</dbReference>
<organism evidence="6 7">
    <name type="scientific">Campylobacter gracilis RM3268</name>
    <dbReference type="NCBI Taxonomy" id="553220"/>
    <lineage>
        <taxon>Bacteria</taxon>
        <taxon>Pseudomonadati</taxon>
        <taxon>Campylobacterota</taxon>
        <taxon>Epsilonproteobacteria</taxon>
        <taxon>Campylobacterales</taxon>
        <taxon>Campylobacteraceae</taxon>
        <taxon>Campylobacter</taxon>
    </lineage>
</organism>
<feature type="domain" description="Metallo-beta-lactamase" evidence="5">
    <location>
        <begin position="12"/>
        <end position="177"/>
    </location>
</feature>
<dbReference type="GO" id="GO:0016787">
    <property type="term" value="F:hydrolase activity"/>
    <property type="evidence" value="ECO:0007669"/>
    <property type="project" value="UniProtKB-KW"/>
</dbReference>
<dbReference type="AlphaFoldDB" id="C8PJ49"/>
<dbReference type="SMART" id="SM00849">
    <property type="entry name" value="Lactamase_B"/>
    <property type="match status" value="1"/>
</dbReference>
<dbReference type="Gene3D" id="3.60.15.10">
    <property type="entry name" value="Ribonuclease Z/Hydroxyacylglutathione hydrolase-like"/>
    <property type="match status" value="1"/>
</dbReference>
<protein>
    <submittedName>
        <fullName evidence="6">Metallo-beta-lactamase domain protein</fullName>
    </submittedName>
</protein>
<keyword evidence="4" id="KW-0862">Zinc</keyword>
<evidence type="ECO:0000256" key="4">
    <source>
        <dbReference type="ARBA" id="ARBA00022833"/>
    </source>
</evidence>
<dbReference type="EMBL" id="ACYG01000027">
    <property type="protein sequence ID" value="EEV16954.1"/>
    <property type="molecule type" value="Genomic_DNA"/>
</dbReference>
<sequence>MQILKKAFGEYATNCYILKGEQGDLVIDPGEGSFDWVMQNTGKIAAVLNTHGHFDHVYDDAKLQRAGAKIYIHESDAFMLRADPFETMPELIEADVLVKGQEQSFEIAGFNVKFSLFAGHTPGSCMIEAGGAIFSGDVIFKGSIGRWDFPFSDAVQMRESLHKILQIKGDFTLHPGHGANTSLATERQNLKYFLQLFER</sequence>
<dbReference type="InterPro" id="IPR051453">
    <property type="entry name" value="MBL_Glyoxalase_II"/>
</dbReference>
<dbReference type="STRING" id="824.CGRAC_0915"/>
<evidence type="ECO:0000256" key="1">
    <source>
        <dbReference type="ARBA" id="ARBA00001947"/>
    </source>
</evidence>
<dbReference type="InterPro" id="IPR036866">
    <property type="entry name" value="RibonucZ/Hydroxyglut_hydro"/>
</dbReference>
<dbReference type="GO" id="GO:0046872">
    <property type="term" value="F:metal ion binding"/>
    <property type="evidence" value="ECO:0007669"/>
    <property type="project" value="UniProtKB-KW"/>
</dbReference>
<keyword evidence="7" id="KW-1185">Reference proteome</keyword>
<dbReference type="InterPro" id="IPR001279">
    <property type="entry name" value="Metallo-B-lactamas"/>
</dbReference>
<proteinExistence type="predicted"/>
<evidence type="ECO:0000256" key="3">
    <source>
        <dbReference type="ARBA" id="ARBA00022801"/>
    </source>
</evidence>
<comment type="caution">
    <text evidence="6">The sequence shown here is derived from an EMBL/GenBank/DDBJ whole genome shotgun (WGS) entry which is preliminary data.</text>
</comment>
<dbReference type="eggNOG" id="COG0491">
    <property type="taxonomic scope" value="Bacteria"/>
</dbReference>
<accession>C8PJ49</accession>
<evidence type="ECO:0000256" key="2">
    <source>
        <dbReference type="ARBA" id="ARBA00022723"/>
    </source>
</evidence>
<reference evidence="6 7" key="1">
    <citation type="submission" date="2009-07" db="EMBL/GenBank/DDBJ databases">
        <authorList>
            <person name="Madupu R."/>
            <person name="Sebastian Y."/>
            <person name="Durkin A.S."/>
            <person name="Torralba M."/>
            <person name="Methe B."/>
            <person name="Sutton G.G."/>
            <person name="Strausberg R.L."/>
            <person name="Nelson K.E."/>
        </authorList>
    </citation>
    <scope>NUCLEOTIDE SEQUENCE [LARGE SCALE GENOMIC DNA]</scope>
    <source>
        <strain evidence="6 7">RM3268</strain>
    </source>
</reference>
<dbReference type="Pfam" id="PF00753">
    <property type="entry name" value="Lactamase_B"/>
    <property type="match status" value="1"/>
</dbReference>
<dbReference type="PANTHER" id="PTHR46233:SF3">
    <property type="entry name" value="HYDROXYACYLGLUTATHIONE HYDROLASE GLOC"/>
    <property type="match status" value="1"/>
</dbReference>
<dbReference type="CDD" id="cd06262">
    <property type="entry name" value="metallo-hydrolase-like_MBL-fold"/>
    <property type="match status" value="1"/>
</dbReference>
<name>C8PJ49_9BACT</name>
<dbReference type="RefSeq" id="WP_005871849.1">
    <property type="nucleotide sequence ID" value="NZ_ACYG01000027.1"/>
</dbReference>
<gene>
    <name evidence="6" type="ORF">CAMGR0001_1248</name>
</gene>
<comment type="cofactor">
    <cofactor evidence="1">
        <name>Zn(2+)</name>
        <dbReference type="ChEBI" id="CHEBI:29105"/>
    </cofactor>
</comment>
<evidence type="ECO:0000259" key="5">
    <source>
        <dbReference type="SMART" id="SM00849"/>
    </source>
</evidence>
<keyword evidence="3" id="KW-0378">Hydrolase</keyword>
<dbReference type="SUPFAM" id="SSF56281">
    <property type="entry name" value="Metallo-hydrolase/oxidoreductase"/>
    <property type="match status" value="1"/>
</dbReference>
<evidence type="ECO:0000313" key="6">
    <source>
        <dbReference type="EMBL" id="EEV16954.1"/>
    </source>
</evidence>
<dbReference type="OrthoDB" id="9802991at2"/>
<evidence type="ECO:0000313" key="7">
    <source>
        <dbReference type="Proteomes" id="UP000005709"/>
    </source>
</evidence>
<dbReference type="Proteomes" id="UP000005709">
    <property type="component" value="Unassembled WGS sequence"/>
</dbReference>